<dbReference type="Gene3D" id="1.10.10.10">
    <property type="entry name" value="Winged helix-like DNA-binding domain superfamily/Winged helix DNA-binding domain"/>
    <property type="match status" value="1"/>
</dbReference>
<name>A0A5C6V1C4_9FLAO</name>
<dbReference type="CDD" id="cd00090">
    <property type="entry name" value="HTH_ARSR"/>
    <property type="match status" value="1"/>
</dbReference>
<keyword evidence="3" id="KW-0804">Transcription</keyword>
<dbReference type="NCBIfam" id="NF033788">
    <property type="entry name" value="HTH_metalloreg"/>
    <property type="match status" value="1"/>
</dbReference>
<protein>
    <submittedName>
        <fullName evidence="5">Winged helix-turn-helix transcriptional regulator</fullName>
    </submittedName>
</protein>
<dbReference type="GO" id="GO:0003700">
    <property type="term" value="F:DNA-binding transcription factor activity"/>
    <property type="evidence" value="ECO:0007669"/>
    <property type="project" value="InterPro"/>
</dbReference>
<dbReference type="InterPro" id="IPR001845">
    <property type="entry name" value="HTH_ArsR_DNA-bd_dom"/>
</dbReference>
<dbReference type="InterPro" id="IPR051081">
    <property type="entry name" value="HTH_MetalResp_TranReg"/>
</dbReference>
<dbReference type="InterPro" id="IPR011991">
    <property type="entry name" value="ArsR-like_HTH"/>
</dbReference>
<dbReference type="PANTHER" id="PTHR33154">
    <property type="entry name" value="TRANSCRIPTIONAL REGULATOR, ARSR FAMILY"/>
    <property type="match status" value="1"/>
</dbReference>
<dbReference type="SUPFAM" id="SSF46785">
    <property type="entry name" value="Winged helix' DNA-binding domain"/>
    <property type="match status" value="1"/>
</dbReference>
<accession>A0A5C6V1C4</accession>
<keyword evidence="6" id="KW-1185">Reference proteome</keyword>
<dbReference type="GO" id="GO:0003677">
    <property type="term" value="F:DNA binding"/>
    <property type="evidence" value="ECO:0007669"/>
    <property type="project" value="UniProtKB-KW"/>
</dbReference>
<sequence>MGASKDILFSDQQNQLATAAKALSHPARIAILQHLFLHKTCINNELVNDLGLAQATVSQHLKELKALGIIKDTITGKKICYCIDLENWNAFKEKFKLLFDQNNLTNNCCNDTK</sequence>
<gene>
    <name evidence="5" type="ORF">FRX97_09600</name>
</gene>
<dbReference type="InterPro" id="IPR036390">
    <property type="entry name" value="WH_DNA-bd_sf"/>
</dbReference>
<comment type="caution">
    <text evidence="5">The sequence shown here is derived from an EMBL/GenBank/DDBJ whole genome shotgun (WGS) entry which is preliminary data.</text>
</comment>
<dbReference type="InterPro" id="IPR036388">
    <property type="entry name" value="WH-like_DNA-bd_sf"/>
</dbReference>
<evidence type="ECO:0000313" key="5">
    <source>
        <dbReference type="EMBL" id="TXC77108.1"/>
    </source>
</evidence>
<evidence type="ECO:0000256" key="1">
    <source>
        <dbReference type="ARBA" id="ARBA00023015"/>
    </source>
</evidence>
<evidence type="ECO:0000259" key="4">
    <source>
        <dbReference type="PROSITE" id="PS50987"/>
    </source>
</evidence>
<dbReference type="PROSITE" id="PS50987">
    <property type="entry name" value="HTH_ARSR_2"/>
    <property type="match status" value="1"/>
</dbReference>
<dbReference type="EMBL" id="VORB01000008">
    <property type="protein sequence ID" value="TXC77108.1"/>
    <property type="molecule type" value="Genomic_DNA"/>
</dbReference>
<evidence type="ECO:0000256" key="2">
    <source>
        <dbReference type="ARBA" id="ARBA00023125"/>
    </source>
</evidence>
<proteinExistence type="predicted"/>
<dbReference type="OrthoDB" id="9800049at2"/>
<dbReference type="SMART" id="SM00418">
    <property type="entry name" value="HTH_ARSR"/>
    <property type="match status" value="1"/>
</dbReference>
<organism evidence="5 6">
    <name type="scientific">Luteibaculum oceani</name>
    <dbReference type="NCBI Taxonomy" id="1294296"/>
    <lineage>
        <taxon>Bacteria</taxon>
        <taxon>Pseudomonadati</taxon>
        <taxon>Bacteroidota</taxon>
        <taxon>Flavobacteriia</taxon>
        <taxon>Flavobacteriales</taxon>
        <taxon>Luteibaculaceae</taxon>
        <taxon>Luteibaculum</taxon>
    </lineage>
</organism>
<reference evidence="5 6" key="1">
    <citation type="submission" date="2019-08" db="EMBL/GenBank/DDBJ databases">
        <title>Genome of Luteibaculum oceani JCM 18817.</title>
        <authorList>
            <person name="Bowman J.P."/>
        </authorList>
    </citation>
    <scope>NUCLEOTIDE SEQUENCE [LARGE SCALE GENOMIC DNA]</scope>
    <source>
        <strain evidence="5 6">JCM 18817</strain>
    </source>
</reference>
<keyword evidence="1" id="KW-0805">Transcription regulation</keyword>
<dbReference type="AlphaFoldDB" id="A0A5C6V1C4"/>
<dbReference type="Pfam" id="PF01022">
    <property type="entry name" value="HTH_5"/>
    <property type="match status" value="1"/>
</dbReference>
<evidence type="ECO:0000256" key="3">
    <source>
        <dbReference type="ARBA" id="ARBA00023163"/>
    </source>
</evidence>
<dbReference type="PRINTS" id="PR00778">
    <property type="entry name" value="HTHARSR"/>
</dbReference>
<dbReference type="PANTHER" id="PTHR33154:SF15">
    <property type="entry name" value="REGULATORY PROTEIN ARSR"/>
    <property type="match status" value="1"/>
</dbReference>
<evidence type="ECO:0000313" key="6">
    <source>
        <dbReference type="Proteomes" id="UP000321168"/>
    </source>
</evidence>
<dbReference type="RefSeq" id="WP_147014996.1">
    <property type="nucleotide sequence ID" value="NZ_VORB01000008.1"/>
</dbReference>
<feature type="domain" description="HTH arsR-type" evidence="4">
    <location>
        <begin position="8"/>
        <end position="106"/>
    </location>
</feature>
<dbReference type="Proteomes" id="UP000321168">
    <property type="component" value="Unassembled WGS sequence"/>
</dbReference>
<keyword evidence="2" id="KW-0238">DNA-binding</keyword>